<dbReference type="FunFam" id="3.30.390.30:FF:000001">
    <property type="entry name" value="Dihydrolipoyl dehydrogenase"/>
    <property type="match status" value="1"/>
</dbReference>
<dbReference type="SUPFAM" id="SSF51905">
    <property type="entry name" value="FAD/NAD(P)-binding domain"/>
    <property type="match status" value="1"/>
</dbReference>
<keyword evidence="9" id="KW-0547">Nucleotide-binding</keyword>
<comment type="similarity">
    <text evidence="1 11">Belongs to the class-I pyridine nucleotide-disulfide oxidoreductase family.</text>
</comment>
<dbReference type="PRINTS" id="PR00368">
    <property type="entry name" value="FADPNR"/>
</dbReference>
<feature type="binding site" evidence="9">
    <location>
        <position position="267"/>
    </location>
    <ligand>
        <name>NAD(+)</name>
        <dbReference type="ChEBI" id="CHEBI:57540"/>
    </ligand>
</feature>
<gene>
    <name evidence="14" type="ORF">A4V09_13615</name>
</gene>
<dbReference type="InterPro" id="IPR023753">
    <property type="entry name" value="FAD/NAD-binding_dom"/>
</dbReference>
<dbReference type="STRING" id="1796616.A4V09_13615"/>
<dbReference type="PANTHER" id="PTHR43014:SF4">
    <property type="entry name" value="PYRIDINE NUCLEOTIDE-DISULFIDE OXIDOREDUCTASE RCLA-RELATED"/>
    <property type="match status" value="1"/>
</dbReference>
<keyword evidence="4" id="KW-0521">NADP</keyword>
<comment type="cofactor">
    <cofactor evidence="9">
        <name>FAD</name>
        <dbReference type="ChEBI" id="CHEBI:57692"/>
    </cofactor>
    <text evidence="9">Binds 1 FAD per subunit.</text>
</comment>
<dbReference type="GO" id="GO:0050660">
    <property type="term" value="F:flavin adenine dinucleotide binding"/>
    <property type="evidence" value="ECO:0007669"/>
    <property type="project" value="TreeGrafter"/>
</dbReference>
<feature type="binding site" evidence="9">
    <location>
        <position position="308"/>
    </location>
    <ligand>
        <name>FAD</name>
        <dbReference type="ChEBI" id="CHEBI:57692"/>
    </ligand>
</feature>
<sequence>MKKYDAVIIGFGKGGKTLAGKLAGQGKKVAMIEKDAGMYGGTCINVGCIPSKSLIRSSGLAFNKKEASPEERTADYEAAIDEKRRLTSMLREKNFRKLDDLENVDVYNGTASFVSNTVVEVKMAEETFEIKGEKIFINAGGIPVIPPIKGLEGNPFVHTSAELMDLRDYPKRLVIVGGGYIGLEFASMYSGFGTKVTVLQDGEMLIPREDRDMAGAIQGVLENRGVTFKLGAGIHEIAQADGYALVKLAFKGQEEILEADAVLIATGRKPNTEGLHAERAGVELNSRGAVVVDDNLKTTADNIWAMGDVHGGLQFTYTSLDDFRIIWSQMNGGSYALSRRKAVPYSVFISPSYSRVGMNETEARKAEIPVKIAALPAAAIPKAQVLKNPQGMLKAVIHEETGQILGAMLLCEESYEMINTIKLAMDLGAPYQVLRDQIYTHPTMSEAFNDLFATVQIS</sequence>
<evidence type="ECO:0000256" key="5">
    <source>
        <dbReference type="ARBA" id="ARBA00023002"/>
    </source>
</evidence>
<dbReference type="Gene3D" id="3.30.390.30">
    <property type="match status" value="1"/>
</dbReference>
<dbReference type="AlphaFoldDB" id="A0A1C7IAK0"/>
<dbReference type="GO" id="GO:0003955">
    <property type="term" value="F:NAD(P)H dehydrogenase (quinone) activity"/>
    <property type="evidence" value="ECO:0007669"/>
    <property type="project" value="TreeGrafter"/>
</dbReference>
<dbReference type="InterPro" id="IPR012999">
    <property type="entry name" value="Pyr_OxRdtase_I_AS"/>
</dbReference>
<evidence type="ECO:0000256" key="3">
    <source>
        <dbReference type="ARBA" id="ARBA00022827"/>
    </source>
</evidence>
<dbReference type="RefSeq" id="WP_065542868.1">
    <property type="nucleotide sequence ID" value="NZ_CP015405.2"/>
</dbReference>
<evidence type="ECO:0000256" key="2">
    <source>
        <dbReference type="ARBA" id="ARBA00022630"/>
    </source>
</evidence>
<feature type="binding site" evidence="9">
    <location>
        <position position="52"/>
    </location>
    <ligand>
        <name>FAD</name>
        <dbReference type="ChEBI" id="CHEBI:57692"/>
    </ligand>
</feature>
<accession>A0A1C7IAK0</accession>
<evidence type="ECO:0000256" key="11">
    <source>
        <dbReference type="RuleBase" id="RU003691"/>
    </source>
</evidence>
<reference evidence="14" key="1">
    <citation type="submission" date="2017-04" db="EMBL/GenBank/DDBJ databases">
        <title>Complete Genome Sequences of Twelve Strains of a Stable Defined Moderately Diverse Mouse Microbiota 2 (sDMDMm2).</title>
        <authorList>
            <person name="Uchimura Y."/>
            <person name="Wyss M."/>
            <person name="Brugiroux S."/>
            <person name="Limenitakis J.P."/>
            <person name="Stecher B."/>
            <person name="McCoy K.D."/>
            <person name="Macpherson A.J."/>
        </authorList>
    </citation>
    <scope>NUCLEOTIDE SEQUENCE</scope>
    <source>
        <strain evidence="14">YL58</strain>
    </source>
</reference>
<dbReference type="KEGG" id="byl:A4V09_13615"/>
<dbReference type="Gene3D" id="3.50.50.60">
    <property type="entry name" value="FAD/NAD(P)-binding domain"/>
    <property type="match status" value="2"/>
</dbReference>
<dbReference type="OrthoDB" id="9807946at2"/>
<evidence type="ECO:0000259" key="12">
    <source>
        <dbReference type="Pfam" id="PF02852"/>
    </source>
</evidence>
<name>A0A1C7IAK0_9FIRM</name>
<evidence type="ECO:0000256" key="9">
    <source>
        <dbReference type="PIRSR" id="PIRSR000350-3"/>
    </source>
</evidence>
<feature type="binding site" evidence="9">
    <location>
        <begin position="177"/>
        <end position="184"/>
    </location>
    <ligand>
        <name>NAD(+)</name>
        <dbReference type="ChEBI" id="CHEBI:57540"/>
    </ligand>
</feature>
<organism evidence="14 15">
    <name type="scientific">Blautia pseudococcoides</name>
    <dbReference type="NCBI Taxonomy" id="1796616"/>
    <lineage>
        <taxon>Bacteria</taxon>
        <taxon>Bacillati</taxon>
        <taxon>Bacillota</taxon>
        <taxon>Clostridia</taxon>
        <taxon>Lachnospirales</taxon>
        <taxon>Lachnospiraceae</taxon>
        <taxon>Blautia</taxon>
    </lineage>
</organism>
<dbReference type="InterPro" id="IPR016156">
    <property type="entry name" value="FAD/NAD-linked_Rdtase_dimer_sf"/>
</dbReference>
<feature type="domain" description="FAD/NAD(P)-binding" evidence="13">
    <location>
        <begin position="4"/>
        <end position="319"/>
    </location>
</feature>
<keyword evidence="2 11" id="KW-0285">Flavoprotein</keyword>
<evidence type="ECO:0000256" key="7">
    <source>
        <dbReference type="ARBA" id="ARBA00023284"/>
    </source>
</evidence>
<keyword evidence="7 11" id="KW-0676">Redox-active center</keyword>
<dbReference type="EMBL" id="CP015405">
    <property type="protein sequence ID" value="ANU76710.1"/>
    <property type="molecule type" value="Genomic_DNA"/>
</dbReference>
<keyword evidence="6" id="KW-1015">Disulfide bond</keyword>
<dbReference type="GO" id="GO:0016668">
    <property type="term" value="F:oxidoreductase activity, acting on a sulfur group of donors, NAD(P) as acceptor"/>
    <property type="evidence" value="ECO:0007669"/>
    <property type="project" value="InterPro"/>
</dbReference>
<evidence type="ECO:0000259" key="13">
    <source>
        <dbReference type="Pfam" id="PF07992"/>
    </source>
</evidence>
<evidence type="ECO:0000256" key="6">
    <source>
        <dbReference type="ARBA" id="ARBA00023157"/>
    </source>
</evidence>
<evidence type="ECO:0000256" key="8">
    <source>
        <dbReference type="PIRSR" id="PIRSR000350-2"/>
    </source>
</evidence>
<dbReference type="InterPro" id="IPR004099">
    <property type="entry name" value="Pyr_nucl-diS_OxRdtase_dimer"/>
</dbReference>
<dbReference type="PRINTS" id="PR00411">
    <property type="entry name" value="PNDRDTASEI"/>
</dbReference>
<dbReference type="InterPro" id="IPR001100">
    <property type="entry name" value="Pyr_nuc-diS_OxRdtase"/>
</dbReference>
<feature type="disulfide bond" description="Redox-active" evidence="10">
    <location>
        <begin position="43"/>
        <end position="48"/>
    </location>
</feature>
<keyword evidence="15" id="KW-1185">Reference proteome</keyword>
<dbReference type="Proteomes" id="UP000092574">
    <property type="component" value="Chromosome"/>
</dbReference>
<keyword evidence="5 11" id="KW-0560">Oxidoreductase</keyword>
<feature type="active site" description="Proton acceptor" evidence="8">
    <location>
        <position position="441"/>
    </location>
</feature>
<feature type="domain" description="Pyridine nucleotide-disulphide oxidoreductase dimerisation" evidence="12">
    <location>
        <begin position="343"/>
        <end position="450"/>
    </location>
</feature>
<keyword evidence="9" id="KW-0520">NAD</keyword>
<keyword evidence="3 9" id="KW-0274">FAD</keyword>
<evidence type="ECO:0000256" key="10">
    <source>
        <dbReference type="PIRSR" id="PIRSR000350-4"/>
    </source>
</evidence>
<evidence type="ECO:0000313" key="15">
    <source>
        <dbReference type="Proteomes" id="UP000092574"/>
    </source>
</evidence>
<dbReference type="PANTHER" id="PTHR43014">
    <property type="entry name" value="MERCURIC REDUCTASE"/>
    <property type="match status" value="1"/>
</dbReference>
<dbReference type="Pfam" id="PF02852">
    <property type="entry name" value="Pyr_redox_dim"/>
    <property type="match status" value="1"/>
</dbReference>
<protein>
    <submittedName>
        <fullName evidence="14">Pyridine nucleotide-disulfide oxidoreductase</fullName>
    </submittedName>
</protein>
<dbReference type="SUPFAM" id="SSF55424">
    <property type="entry name" value="FAD/NAD-linked reductases, dimerisation (C-terminal) domain"/>
    <property type="match status" value="1"/>
</dbReference>
<dbReference type="PROSITE" id="PS00076">
    <property type="entry name" value="PYRIDINE_REDOX_1"/>
    <property type="match status" value="1"/>
</dbReference>
<evidence type="ECO:0000256" key="4">
    <source>
        <dbReference type="ARBA" id="ARBA00022857"/>
    </source>
</evidence>
<evidence type="ECO:0000313" key="14">
    <source>
        <dbReference type="EMBL" id="ANU76710.1"/>
    </source>
</evidence>
<evidence type="ECO:0000256" key="1">
    <source>
        <dbReference type="ARBA" id="ARBA00007532"/>
    </source>
</evidence>
<dbReference type="InterPro" id="IPR036188">
    <property type="entry name" value="FAD/NAD-bd_sf"/>
</dbReference>
<dbReference type="Pfam" id="PF07992">
    <property type="entry name" value="Pyr_redox_2"/>
    <property type="match status" value="1"/>
</dbReference>
<proteinExistence type="inferred from homology"/>
<dbReference type="PIRSF" id="PIRSF000350">
    <property type="entry name" value="Mercury_reductase_MerA"/>
    <property type="match status" value="1"/>
</dbReference>